<dbReference type="PANTHER" id="PTHR42800">
    <property type="entry name" value="EXOINULINASE INUD (AFU_ORTHOLOGUE AFUA_5G00480)"/>
    <property type="match status" value="1"/>
</dbReference>
<dbReference type="CDD" id="cd18622">
    <property type="entry name" value="GH32_Inu-like"/>
    <property type="match status" value="1"/>
</dbReference>
<keyword evidence="5" id="KW-0732">Signal</keyword>
<feature type="chain" id="PRO_5047484648" evidence="5">
    <location>
        <begin position="24"/>
        <end position="508"/>
    </location>
</feature>
<organism evidence="8 9">
    <name type="scientific">Flavihumibacter stibioxidans</name>
    <dbReference type="NCBI Taxonomy" id="1834163"/>
    <lineage>
        <taxon>Bacteria</taxon>
        <taxon>Pseudomonadati</taxon>
        <taxon>Bacteroidota</taxon>
        <taxon>Chitinophagia</taxon>
        <taxon>Chitinophagales</taxon>
        <taxon>Chitinophagaceae</taxon>
        <taxon>Flavihumibacter</taxon>
    </lineage>
</organism>
<evidence type="ECO:0000259" key="6">
    <source>
        <dbReference type="Pfam" id="PF00251"/>
    </source>
</evidence>
<dbReference type="InterPro" id="IPR001362">
    <property type="entry name" value="Glyco_hydro_32"/>
</dbReference>
<dbReference type="Proteomes" id="UP000765802">
    <property type="component" value="Unassembled WGS sequence"/>
</dbReference>
<reference evidence="8 9" key="1">
    <citation type="submission" date="2016-07" db="EMBL/GenBank/DDBJ databases">
        <title>Genome analysis of Flavihumibacter stibioxidans YS-17.</title>
        <authorList>
            <person name="Shi K."/>
            <person name="Han Y."/>
            <person name="Wang G."/>
        </authorList>
    </citation>
    <scope>NUCLEOTIDE SEQUENCE [LARGE SCALE GENOMIC DNA]</scope>
    <source>
        <strain evidence="8 9">YS-17</strain>
    </source>
</reference>
<gene>
    <name evidence="8" type="ORF">BC349_18035</name>
</gene>
<evidence type="ECO:0000313" key="9">
    <source>
        <dbReference type="Proteomes" id="UP000765802"/>
    </source>
</evidence>
<accession>A0ABR7MD62</accession>
<dbReference type="EMBL" id="MBUA01000030">
    <property type="protein sequence ID" value="MBC6492960.1"/>
    <property type="molecule type" value="Genomic_DNA"/>
</dbReference>
<evidence type="ECO:0000256" key="2">
    <source>
        <dbReference type="ARBA" id="ARBA00022801"/>
    </source>
</evidence>
<dbReference type="Pfam" id="PF00251">
    <property type="entry name" value="Glyco_hydro_32N"/>
    <property type="match status" value="1"/>
</dbReference>
<dbReference type="SUPFAM" id="SSF49899">
    <property type="entry name" value="Concanavalin A-like lectins/glucanases"/>
    <property type="match status" value="1"/>
</dbReference>
<dbReference type="SMART" id="SM00640">
    <property type="entry name" value="Glyco_32"/>
    <property type="match status" value="1"/>
</dbReference>
<dbReference type="InterPro" id="IPR018053">
    <property type="entry name" value="Glyco_hydro_32_AS"/>
</dbReference>
<evidence type="ECO:0000256" key="4">
    <source>
        <dbReference type="RuleBase" id="RU362110"/>
    </source>
</evidence>
<dbReference type="Gene3D" id="2.115.10.20">
    <property type="entry name" value="Glycosyl hydrolase domain, family 43"/>
    <property type="match status" value="1"/>
</dbReference>
<dbReference type="GO" id="GO:0016787">
    <property type="term" value="F:hydrolase activity"/>
    <property type="evidence" value="ECO:0007669"/>
    <property type="project" value="UniProtKB-KW"/>
</dbReference>
<feature type="domain" description="Glycosyl hydrolase family 32 C-terminal" evidence="7">
    <location>
        <begin position="385"/>
        <end position="495"/>
    </location>
</feature>
<dbReference type="Gene3D" id="2.60.120.560">
    <property type="entry name" value="Exo-inulinase, domain 1"/>
    <property type="match status" value="1"/>
</dbReference>
<keyword evidence="9" id="KW-1185">Reference proteome</keyword>
<sequence>MKKISIYLAILTAITSHYSTSLAQDTLPWHQEPYRPQIHFSPKKHWVNDPNGMVYHNGVYHLFYQHYPGGTTWGPMHWGHATSKDLVHWEEQSIKLYPDTLGFIFSGSAVYDRNNTSGFGRDGKGPLVAIFTHHVDPSQTGGKNFQYQSLAYSNDEGKTWTKYAGNPVLRKPESTDFRDPKVLWYEPGKKWIMTLAVKDQIEFYSSPDLKNWKYESEFGKNLGAHGGVWECPDLVAFDYNGKKIWVLIVNLNPGAPNGGSGTQYFLGDFDGSRFVASHTDPRWMDFGPDNYAGITWSNTGDRRILIGWMSNWNYANEVPTKNWRNAMTVPRELSLQAAGDKLLLASRPVPELKRLEGKPRLYRNIGAPETELLPSPAPIQLPALIELDATGLSAWNLVFSNEVGEELELGFDKASGQYYIDRSRSGASSFHKEFAGRHSAPVFSATPGRKVTLLVDQSSIELFADKGLTVMTELFFPSSPYSRFRLNLPAGGNMKSVRVVSLRSIHTH</sequence>
<protein>
    <submittedName>
        <fullName evidence="8">Glycosyl hydrolase family 32</fullName>
    </submittedName>
</protein>
<evidence type="ECO:0000256" key="3">
    <source>
        <dbReference type="ARBA" id="ARBA00023295"/>
    </source>
</evidence>
<keyword evidence="3 4" id="KW-0326">Glycosidase</keyword>
<feature type="domain" description="Glycosyl hydrolase family 32 N-terminal" evidence="6">
    <location>
        <begin position="39"/>
        <end position="343"/>
    </location>
</feature>
<dbReference type="InterPro" id="IPR013148">
    <property type="entry name" value="Glyco_hydro_32_N"/>
</dbReference>
<dbReference type="PANTHER" id="PTHR42800:SF1">
    <property type="entry name" value="EXOINULINASE INUD (AFU_ORTHOLOGUE AFUA_5G00480)"/>
    <property type="match status" value="1"/>
</dbReference>
<evidence type="ECO:0000259" key="7">
    <source>
        <dbReference type="Pfam" id="PF08244"/>
    </source>
</evidence>
<feature type="signal peptide" evidence="5">
    <location>
        <begin position="1"/>
        <end position="23"/>
    </location>
</feature>
<comment type="caution">
    <text evidence="8">The sequence shown here is derived from an EMBL/GenBank/DDBJ whole genome shotgun (WGS) entry which is preliminary data.</text>
</comment>
<dbReference type="Pfam" id="PF08244">
    <property type="entry name" value="Glyco_hydro_32C"/>
    <property type="match status" value="1"/>
</dbReference>
<dbReference type="PROSITE" id="PS00609">
    <property type="entry name" value="GLYCOSYL_HYDROL_F32"/>
    <property type="match status" value="1"/>
</dbReference>
<evidence type="ECO:0000313" key="8">
    <source>
        <dbReference type="EMBL" id="MBC6492960.1"/>
    </source>
</evidence>
<comment type="similarity">
    <text evidence="1 4">Belongs to the glycosyl hydrolase 32 family.</text>
</comment>
<keyword evidence="2 4" id="KW-0378">Hydrolase</keyword>
<evidence type="ECO:0000256" key="5">
    <source>
        <dbReference type="SAM" id="SignalP"/>
    </source>
</evidence>
<dbReference type="InterPro" id="IPR013320">
    <property type="entry name" value="ConA-like_dom_sf"/>
</dbReference>
<dbReference type="InterPro" id="IPR023296">
    <property type="entry name" value="Glyco_hydro_beta-prop_sf"/>
</dbReference>
<name>A0ABR7MD62_9BACT</name>
<proteinExistence type="inferred from homology"/>
<dbReference type="SUPFAM" id="SSF75005">
    <property type="entry name" value="Arabinanase/levansucrase/invertase"/>
    <property type="match status" value="1"/>
</dbReference>
<evidence type="ECO:0000256" key="1">
    <source>
        <dbReference type="ARBA" id="ARBA00009902"/>
    </source>
</evidence>
<dbReference type="InterPro" id="IPR013189">
    <property type="entry name" value="Glyco_hydro_32_C"/>
</dbReference>
<dbReference type="RefSeq" id="WP_187258280.1">
    <property type="nucleotide sequence ID" value="NZ_JBHULF010000005.1"/>
</dbReference>